<evidence type="ECO:0000259" key="4">
    <source>
        <dbReference type="Pfam" id="PF24554"/>
    </source>
</evidence>
<feature type="domain" description="DUF7603" evidence="4">
    <location>
        <begin position="804"/>
        <end position="900"/>
    </location>
</feature>
<evidence type="ECO:0000256" key="3">
    <source>
        <dbReference type="SAM" id="MobiDB-lite"/>
    </source>
</evidence>
<feature type="compositionally biased region" description="Polar residues" evidence="3">
    <location>
        <begin position="233"/>
        <end position="248"/>
    </location>
</feature>
<evidence type="ECO:0000256" key="1">
    <source>
        <dbReference type="ARBA" id="ARBA00023054"/>
    </source>
</evidence>
<sequence>MMNRYSQTSSLADDIYHCETTNATLHHTNSPSHFSNYSSTPGSVSARSASPAAAIAASQTHTHPQRGGATPPKKATASASLASIAVPSFSAFRSQVPDAATQYGRALPPFGNAHAAFQQKSPRAASFSQAEKGSPRLPEASQNASYRPLSLHTHTPLQTPKLPEWKLNSDETAHLEPAGHTSAIDSPATITPHAPAHVRNDSIDSFIPSSASSSYSSPRHSSIPFVAEYAQHPSASHSPQLSTSGHSIDSTEQHLPHPPGRSQSSMIHVHKTPTMTLQSDGASRRLTDEELESAGSGESEPTRPKSPGSGGGVSRFFGWTGSQKSADGASSPTTTFSERSLSPIPSPGLIKTLPLEMNGKRLSARLTPPGLDVQKANGNAAYFDNPDTPLLIGSHGSETHVQELERELSHISQELATSIRREMELEDELDRIRAEIPMHIPPSEMGRRSSDYFSDSGASSTKFPITDVDAKLEQMDKQVRHVEQEKARLTMEMASKLQTELSRRRDLEQLVQDLEDQLEKKGGSTNQVEELETALDETKRRLGQEKMTKENFEDLYSATKLELETYRNEAENLRNEVVPALKARLEGLEAEASDTQAIIYENTRLQQELAALRGNSSHSRFNSIAEEGFGNAARMSLQRSGSLARSSSLRRGGSIKDRSEGGRQRSGSVGPSYTADGVKDIEDQRDALHTALKLLIRRYERQQRDHERAVKKMAIEKSRAEDTTPKRTAYAKEVSFLKDEVSTLRKRTEDALEQKWQYEKNLSGLKMDLDRAEQETRGLRIILQDKDELSAPSASSQVGDEDDDQLRLSITRAETERDHARQVAEEYRRRAHAANDGPSGELLKLADRMDELAEELESQVQTNAKLRDRLAAAVAKGEDEQRESTRQIEDMQKRLAGMEDSVLAAQQHSETTLANHDAEVRRIEEAKSPHLQRLRISIPDSNKFAPSSPLLKKSPRVGSKKLSETSLLEVSRTQLLERKVRELEGLLREAEEDVQTVVERVNKSQMEVAELQTERDTALQQMRKLQAQMAQEREKAEGLMR</sequence>
<feature type="coiled-coil region" evidence="2">
    <location>
        <begin position="810"/>
        <end position="908"/>
    </location>
</feature>
<feature type="compositionally biased region" description="Polar residues" evidence="3">
    <location>
        <begin position="118"/>
        <end position="131"/>
    </location>
</feature>
<dbReference type="PANTHER" id="PTHR32083:SF48">
    <property type="entry name" value="TRANS-GOLGI NETWORK-LOCALIZED SYP41-INTERACTING PROTEIN 1"/>
    <property type="match status" value="1"/>
</dbReference>
<feature type="coiled-coil region" evidence="2">
    <location>
        <begin position="401"/>
        <end position="435"/>
    </location>
</feature>
<feature type="coiled-coil region" evidence="2">
    <location>
        <begin position="465"/>
        <end position="576"/>
    </location>
</feature>
<proteinExistence type="predicted"/>
<dbReference type="InterPro" id="IPR056023">
    <property type="entry name" value="DUF7603"/>
</dbReference>
<organism evidence="5 6">
    <name type="scientific">Pseudocercospora musae</name>
    <dbReference type="NCBI Taxonomy" id="113226"/>
    <lineage>
        <taxon>Eukaryota</taxon>
        <taxon>Fungi</taxon>
        <taxon>Dikarya</taxon>
        <taxon>Ascomycota</taxon>
        <taxon>Pezizomycotina</taxon>
        <taxon>Dothideomycetes</taxon>
        <taxon>Dothideomycetidae</taxon>
        <taxon>Mycosphaerellales</taxon>
        <taxon>Mycosphaerellaceae</taxon>
        <taxon>Pseudocercospora</taxon>
    </lineage>
</organism>
<feature type="region of interest" description="Disordered" evidence="3">
    <location>
        <begin position="231"/>
        <end position="348"/>
    </location>
</feature>
<accession>A0A139I8A4</accession>
<dbReference type="STRING" id="113226.A0A139I8A4"/>
<dbReference type="EMBL" id="LFZO01000236">
    <property type="protein sequence ID" value="KXT10835.1"/>
    <property type="molecule type" value="Genomic_DNA"/>
</dbReference>
<evidence type="ECO:0000313" key="5">
    <source>
        <dbReference type="EMBL" id="KXT10835.1"/>
    </source>
</evidence>
<dbReference type="PANTHER" id="PTHR32083">
    <property type="entry name" value="CILIA AND FLAGELLA-ASSOCIATED PROTEIN 58-RELATED"/>
    <property type="match status" value="1"/>
</dbReference>
<dbReference type="Pfam" id="PF24554">
    <property type="entry name" value="DUF7603"/>
    <property type="match status" value="1"/>
</dbReference>
<dbReference type="AlphaFoldDB" id="A0A139I8A4"/>
<feature type="coiled-coil region" evidence="2">
    <location>
        <begin position="973"/>
        <end position="1039"/>
    </location>
</feature>
<evidence type="ECO:0000313" key="6">
    <source>
        <dbReference type="Proteomes" id="UP000073492"/>
    </source>
</evidence>
<gene>
    <name evidence="5" type="ORF">AC579_1951</name>
</gene>
<feature type="region of interest" description="Disordered" evidence="3">
    <location>
        <begin position="636"/>
        <end position="681"/>
    </location>
</feature>
<evidence type="ECO:0000256" key="2">
    <source>
        <dbReference type="SAM" id="Coils"/>
    </source>
</evidence>
<feature type="region of interest" description="Disordered" evidence="3">
    <location>
        <begin position="939"/>
        <end position="963"/>
    </location>
</feature>
<dbReference type="OrthoDB" id="5395440at2759"/>
<feature type="region of interest" description="Disordered" evidence="3">
    <location>
        <begin position="118"/>
        <end position="163"/>
    </location>
</feature>
<dbReference type="GO" id="GO:0005856">
    <property type="term" value="C:cytoskeleton"/>
    <property type="evidence" value="ECO:0007669"/>
    <property type="project" value="TreeGrafter"/>
</dbReference>
<name>A0A139I8A4_9PEZI</name>
<protein>
    <recommendedName>
        <fullName evidence="4">DUF7603 domain-containing protein</fullName>
    </recommendedName>
</protein>
<dbReference type="Proteomes" id="UP000073492">
    <property type="component" value="Unassembled WGS sequence"/>
</dbReference>
<feature type="compositionally biased region" description="Polar residues" evidence="3">
    <location>
        <begin position="26"/>
        <end position="42"/>
    </location>
</feature>
<comment type="caution">
    <text evidence="5">The sequence shown here is derived from an EMBL/GenBank/DDBJ whole genome shotgun (WGS) entry which is preliminary data.</text>
</comment>
<feature type="compositionally biased region" description="Polar residues" evidence="3">
    <location>
        <begin position="320"/>
        <end position="340"/>
    </location>
</feature>
<feature type="region of interest" description="Disordered" evidence="3">
    <location>
        <begin position="26"/>
        <end position="76"/>
    </location>
</feature>
<feature type="coiled-coil region" evidence="2">
    <location>
        <begin position="692"/>
        <end position="775"/>
    </location>
</feature>
<keyword evidence="1 2" id="KW-0175">Coiled coil</keyword>
<reference evidence="5 6" key="1">
    <citation type="submission" date="2015-07" db="EMBL/GenBank/DDBJ databases">
        <title>Comparative genomics of the Sigatoka disease complex on banana suggests a link between parallel evolutionary changes in Pseudocercospora fijiensis and Pseudocercospora eumusae and increased virulence on the banana host.</title>
        <authorList>
            <person name="Chang T.-C."/>
            <person name="Salvucci A."/>
            <person name="Crous P.W."/>
            <person name="Stergiopoulos I."/>
        </authorList>
    </citation>
    <scope>NUCLEOTIDE SEQUENCE [LARGE SCALE GENOMIC DNA]</scope>
    <source>
        <strain evidence="5 6">CBS 116634</strain>
    </source>
</reference>
<feature type="region of interest" description="Disordered" evidence="3">
    <location>
        <begin position="178"/>
        <end position="202"/>
    </location>
</feature>
<feature type="compositionally biased region" description="Basic and acidic residues" evidence="3">
    <location>
        <begin position="654"/>
        <end position="663"/>
    </location>
</feature>
<keyword evidence="6" id="KW-1185">Reference proteome</keyword>
<feature type="compositionally biased region" description="Low complexity" evidence="3">
    <location>
        <begin position="636"/>
        <end position="652"/>
    </location>
</feature>
<feature type="compositionally biased region" description="Low complexity" evidence="3">
    <location>
        <begin position="43"/>
        <end position="58"/>
    </location>
</feature>